<evidence type="ECO:0000313" key="1">
    <source>
        <dbReference type="EMBL" id="NKE04157.1"/>
    </source>
</evidence>
<sequence>MKKSIFLIMLLMVGAFISGCSGEKSESKDLTLPNENGEDVAFESMDEPALVFFFTGVG</sequence>
<dbReference type="PROSITE" id="PS51257">
    <property type="entry name" value="PROKAR_LIPOPROTEIN"/>
    <property type="match status" value="1"/>
</dbReference>
<organism evidence="1 2">
    <name type="scientific">Mesobacillus selenatarsenatis</name>
    <dbReference type="NCBI Taxonomy" id="388741"/>
    <lineage>
        <taxon>Bacteria</taxon>
        <taxon>Bacillati</taxon>
        <taxon>Bacillota</taxon>
        <taxon>Bacilli</taxon>
        <taxon>Bacillales</taxon>
        <taxon>Bacillaceae</taxon>
        <taxon>Mesobacillus</taxon>
    </lineage>
</organism>
<comment type="caution">
    <text evidence="1">The sequence shown here is derived from an EMBL/GenBank/DDBJ whole genome shotgun (WGS) entry which is preliminary data.</text>
</comment>
<dbReference type="RefSeq" id="WP_167830676.1">
    <property type="nucleotide sequence ID" value="NZ_JAAVUM010000001.1"/>
</dbReference>
<gene>
    <name evidence="1" type="ORF">GWK17_01495</name>
</gene>
<dbReference type="Proteomes" id="UP000587942">
    <property type="component" value="Unassembled WGS sequence"/>
</dbReference>
<reference evidence="1 2" key="1">
    <citation type="submission" date="2020-03" db="EMBL/GenBank/DDBJ databases">
        <authorList>
            <person name="Sun Q."/>
        </authorList>
    </citation>
    <scope>NUCLEOTIDE SEQUENCE [LARGE SCALE GENOMIC DNA]</scope>
    <source>
        <strain evidence="1 2">KACC 21451</strain>
    </source>
</reference>
<dbReference type="EMBL" id="JAAVUM010000001">
    <property type="protein sequence ID" value="NKE04157.1"/>
    <property type="molecule type" value="Genomic_DNA"/>
</dbReference>
<name>A0A846TFG8_9BACI</name>
<evidence type="ECO:0000313" key="2">
    <source>
        <dbReference type="Proteomes" id="UP000587942"/>
    </source>
</evidence>
<proteinExistence type="predicted"/>
<accession>A0A846TFG8</accession>
<protein>
    <submittedName>
        <fullName evidence="1">Uncharacterized protein</fullName>
    </submittedName>
</protein>
<dbReference type="AlphaFoldDB" id="A0A846TFG8"/>